<dbReference type="OrthoDB" id="9808690at2"/>
<dbReference type="AlphaFoldDB" id="A0A2K3ZCE6"/>
<dbReference type="InterPro" id="IPR012867">
    <property type="entry name" value="DUF1648"/>
</dbReference>
<organism evidence="2 3">
    <name type="scientific">Staphylococcus felis</name>
    <dbReference type="NCBI Taxonomy" id="46127"/>
    <lineage>
        <taxon>Bacteria</taxon>
        <taxon>Bacillati</taxon>
        <taxon>Bacillota</taxon>
        <taxon>Bacilli</taxon>
        <taxon>Bacillales</taxon>
        <taxon>Staphylococcaceae</taxon>
        <taxon>Staphylococcus</taxon>
    </lineage>
</organism>
<sequence>MKWLNSVIPILWGIAMIALAITYHHIPETIGTHFNFTGQPDAFGSKRELWIIPIVLLIVWFVITVLVKYVPTLEKNMTGKRSKQSASQSKGLVILFVVIQLGVWLLYVSHLYLLLNGHDVIPMGLMLVVIAAVLIAFCYKVWTMFRFN</sequence>
<gene>
    <name evidence="2" type="ORF">DOS83_11000</name>
</gene>
<dbReference type="RefSeq" id="WP_103209444.1">
    <property type="nucleotide sequence ID" value="NZ_CP014834.2"/>
</dbReference>
<dbReference type="Proteomes" id="UP000256562">
    <property type="component" value="Unassembled WGS sequence"/>
</dbReference>
<dbReference type="KEGG" id="sfq:C7J90_04520"/>
<evidence type="ECO:0000313" key="2">
    <source>
        <dbReference type="EMBL" id="REH91846.1"/>
    </source>
</evidence>
<reference evidence="2 3" key="1">
    <citation type="journal article" date="2018" name="Vet. Microbiol.">
        <title>Characterisation of Staphylococcus felis isolated from cats using whole genome sequencing.</title>
        <authorList>
            <person name="Worthing K."/>
            <person name="Pang S."/>
            <person name="Trott D.J."/>
            <person name="Abraham S."/>
            <person name="Coombs G.W."/>
            <person name="Jordan D."/>
            <person name="McIntyre L."/>
            <person name="Davies M.R."/>
            <person name="Norris J."/>
        </authorList>
    </citation>
    <scope>NUCLEOTIDE SEQUENCE [LARGE SCALE GENOMIC DNA]</scope>
    <source>
        <strain evidence="2 3">F9</strain>
    </source>
</reference>
<dbReference type="GeneID" id="48057479"/>
<evidence type="ECO:0000259" key="1">
    <source>
        <dbReference type="Pfam" id="PF07853"/>
    </source>
</evidence>
<proteinExistence type="predicted"/>
<feature type="domain" description="DUF1648" evidence="1">
    <location>
        <begin position="11"/>
        <end position="56"/>
    </location>
</feature>
<protein>
    <submittedName>
        <fullName evidence="2">DUF1648 domain-containing protein</fullName>
    </submittedName>
</protein>
<accession>A0A2K3ZCE6</accession>
<dbReference type="Pfam" id="PF07853">
    <property type="entry name" value="DUF1648"/>
    <property type="match status" value="1"/>
</dbReference>
<comment type="caution">
    <text evidence="2">The sequence shown here is derived from an EMBL/GenBank/DDBJ whole genome shotgun (WGS) entry which is preliminary data.</text>
</comment>
<evidence type="ECO:0000313" key="3">
    <source>
        <dbReference type="Proteomes" id="UP000256562"/>
    </source>
</evidence>
<dbReference type="EMBL" id="QKXQ01000518">
    <property type="protein sequence ID" value="REH91846.1"/>
    <property type="molecule type" value="Genomic_DNA"/>
</dbReference>
<name>A0A2K3ZCE6_9STAP</name>